<dbReference type="Proteomes" id="UP001189429">
    <property type="component" value="Unassembled WGS sequence"/>
</dbReference>
<proteinExistence type="predicted"/>
<evidence type="ECO:0008006" key="4">
    <source>
        <dbReference type="Google" id="ProtNLM"/>
    </source>
</evidence>
<comment type="caution">
    <text evidence="2">The sequence shown here is derived from an EMBL/GenBank/DDBJ whole genome shotgun (WGS) entry which is preliminary data.</text>
</comment>
<dbReference type="PANTHER" id="PTHR21228:SF40">
    <property type="entry name" value="LD45607P"/>
    <property type="match status" value="1"/>
</dbReference>
<dbReference type="PANTHER" id="PTHR21228">
    <property type="entry name" value="FAST LEU-RICH DOMAIN-CONTAINING"/>
    <property type="match status" value="1"/>
</dbReference>
<organism evidence="2 3">
    <name type="scientific">Prorocentrum cordatum</name>
    <dbReference type="NCBI Taxonomy" id="2364126"/>
    <lineage>
        <taxon>Eukaryota</taxon>
        <taxon>Sar</taxon>
        <taxon>Alveolata</taxon>
        <taxon>Dinophyceae</taxon>
        <taxon>Prorocentrales</taxon>
        <taxon>Prorocentraceae</taxon>
        <taxon>Prorocentrum</taxon>
    </lineage>
</organism>
<dbReference type="EMBL" id="CAUYUJ010009091">
    <property type="protein sequence ID" value="CAK0825819.1"/>
    <property type="molecule type" value="Genomic_DNA"/>
</dbReference>
<evidence type="ECO:0000313" key="3">
    <source>
        <dbReference type="Proteomes" id="UP001189429"/>
    </source>
</evidence>
<feature type="region of interest" description="Disordered" evidence="1">
    <location>
        <begin position="50"/>
        <end position="113"/>
    </location>
</feature>
<keyword evidence="3" id="KW-1185">Reference proteome</keyword>
<evidence type="ECO:0000313" key="2">
    <source>
        <dbReference type="EMBL" id="CAK0825819.1"/>
    </source>
</evidence>
<name>A0ABN9S4A8_9DINO</name>
<gene>
    <name evidence="2" type="ORF">PCOR1329_LOCUS25848</name>
</gene>
<accession>A0ABN9S4A8</accession>
<reference evidence="2" key="1">
    <citation type="submission" date="2023-10" db="EMBL/GenBank/DDBJ databases">
        <authorList>
            <person name="Chen Y."/>
            <person name="Shah S."/>
            <person name="Dougan E. K."/>
            <person name="Thang M."/>
            <person name="Chan C."/>
        </authorList>
    </citation>
    <scope>NUCLEOTIDE SEQUENCE [LARGE SCALE GENOMIC DNA]</scope>
</reference>
<protein>
    <recommendedName>
        <fullName evidence="4">RAP domain-containing protein</fullName>
    </recommendedName>
</protein>
<evidence type="ECO:0000256" key="1">
    <source>
        <dbReference type="SAM" id="MobiDB-lite"/>
    </source>
</evidence>
<dbReference type="InterPro" id="IPR050870">
    <property type="entry name" value="FAST_kinase"/>
</dbReference>
<feature type="compositionally biased region" description="Acidic residues" evidence="1">
    <location>
        <begin position="92"/>
        <end position="103"/>
    </location>
</feature>
<sequence>MPARAPITKPGPQVQALAGAAQMAPPRTLLNQNFQVRNTFVYDACADAESPNHGLRRTSSEPAMPVAAAEQRGLPGPHFHSQRPTSRQSDKESDEESDEETPEEGTARRREHVRTEEQLHVLWRVECMKTTDGMLETALQHQRYLDAGTTAEVLHMAARKAHGVTPNRLLLPLLARLQQGIGGLRSGSDLSRLAWSLGKLCARAHPGSAAHPRGVEGCMLHICRQCPTVLAECSDLDLTNTLWSLARLYPGAGGDCAGGKPHVSSAAQAIVRACVGKAAVLTAQCLATSLWAMARLKVHGPDAREFVVRSVAQLRGAEQLQHFTTQGLANVLWGLAQLRVAGVCGGPADGAVQAALVSLAEASARRLRDFQPQELSMVAWSFAKLYESRQGDRQLRARGSRCSARPAKVDGMLSSLAEIATQCIDKFEDQGISNIAWALVVLDLAGSTSASSPEQAFLEAALRYCSVELRAYSTQAVANLTWACVRMDCSRVKTRERVSEFCSLVAEIMTSRMMGTTGEQHERHGMNRTVCWKDLSGVAAAFSHFRQRSRPVENYMTLLTHQTAEQVAKGKLTPQQMLNIAQSVARAKVPRSEMQTLVNNIEACIATRGLKLNKMDVCQWSEVQQWCPPRFDDQCRPPTTGQHRYQLHLAGRTSWGAGAARREMPAGTGFHMDACPAMSPNMVKAFDGWGTSHRTGSMPSPVAYPHPSNGMRAYPHTW</sequence>